<feature type="binding site" evidence="4">
    <location>
        <begin position="9"/>
        <end position="16"/>
    </location>
    <ligand>
        <name>ATP</name>
        <dbReference type="ChEBI" id="CHEBI:30616"/>
    </ligand>
</feature>
<comment type="similarity">
    <text evidence="4">Belongs to the THEP1 NTPase family.</text>
</comment>
<dbReference type="Proteomes" id="UP000070657">
    <property type="component" value="Unassembled WGS sequence"/>
</dbReference>
<evidence type="ECO:0000256" key="3">
    <source>
        <dbReference type="ARBA" id="ARBA00022840"/>
    </source>
</evidence>
<comment type="function">
    <text evidence="4">Has nucleotide phosphatase activity towards ATP, GTP, CTP, TTP and UTP. May hydrolyze nucleoside diphosphates with lower efficiency.</text>
</comment>
<comment type="caution">
    <text evidence="4">Lacks conserved residue(s) required for the propagation of feature annotation.</text>
</comment>
<dbReference type="SUPFAM" id="SSF52540">
    <property type="entry name" value="P-loop containing nucleoside triphosphate hydrolases"/>
    <property type="match status" value="1"/>
</dbReference>
<keyword evidence="3 4" id="KW-0067">ATP-binding</keyword>
<sequence>MSNNFLITGSPGSGKTTVLEKVISNLEEKDLEVGGIYCPEIRSEGRRKGFEIVDIRTGESEILAHVNQDQGPKVGKYRVNVPNVDDISKTAISSALEECDVLVIDEIAPMEVYSEEFKRQVRKVLDSDKPLLAAVHRRSRSGFIGEVKNRGDTDMFEVDEKSRDELPKKLTRLVWESLS</sequence>
<comment type="caution">
    <text evidence="6">The sequence shown here is derived from an EMBL/GenBank/DDBJ whole genome shotgun (WGS) entry which is preliminary data.</text>
</comment>
<comment type="catalytic activity">
    <reaction evidence="4">
        <text>a ribonucleoside 5'-triphosphate + H2O = a ribonucleoside 5'-diphosphate + phosphate + H(+)</text>
        <dbReference type="Rhea" id="RHEA:23680"/>
        <dbReference type="ChEBI" id="CHEBI:15377"/>
        <dbReference type="ChEBI" id="CHEBI:15378"/>
        <dbReference type="ChEBI" id="CHEBI:43474"/>
        <dbReference type="ChEBI" id="CHEBI:57930"/>
        <dbReference type="ChEBI" id="CHEBI:61557"/>
        <dbReference type="EC" id="3.6.1.15"/>
    </reaction>
</comment>
<evidence type="ECO:0000256" key="1">
    <source>
        <dbReference type="ARBA" id="ARBA00022741"/>
    </source>
</evidence>
<proteinExistence type="inferred from homology"/>
<dbReference type="NCBIfam" id="NF010248">
    <property type="entry name" value="PRK13695.1"/>
    <property type="match status" value="1"/>
</dbReference>
<dbReference type="GO" id="GO:0005524">
    <property type="term" value="F:ATP binding"/>
    <property type="evidence" value="ECO:0007669"/>
    <property type="project" value="UniProtKB-UniRule"/>
</dbReference>
<evidence type="ECO:0000313" key="7">
    <source>
        <dbReference type="Proteomes" id="UP000070657"/>
    </source>
</evidence>
<dbReference type="EMBL" id="LHXP01000034">
    <property type="protein sequence ID" value="KXA92982.1"/>
    <property type="molecule type" value="Genomic_DNA"/>
</dbReference>
<dbReference type="InterPro" id="IPR027417">
    <property type="entry name" value="P-loop_NTPase"/>
</dbReference>
<dbReference type="PANTHER" id="PTHR43146">
    <property type="entry name" value="CANCER-RELATED NUCLEOSIDE-TRIPHOSPHATASE"/>
    <property type="match status" value="1"/>
</dbReference>
<keyword evidence="7" id="KW-1185">Reference proteome</keyword>
<dbReference type="InterPro" id="IPR004948">
    <property type="entry name" value="Nuc-triphosphatase_THEP1"/>
</dbReference>
<evidence type="ECO:0000259" key="5">
    <source>
        <dbReference type="SMART" id="SM00382"/>
    </source>
</evidence>
<evidence type="ECO:0000256" key="2">
    <source>
        <dbReference type="ARBA" id="ARBA00022801"/>
    </source>
</evidence>
<name>A0A133UFP6_9EURY</name>
<dbReference type="SMART" id="SM00382">
    <property type="entry name" value="AAA"/>
    <property type="match status" value="1"/>
</dbReference>
<dbReference type="AlphaFoldDB" id="A0A133UFP6"/>
<dbReference type="InterPro" id="IPR003593">
    <property type="entry name" value="AAA+_ATPase"/>
</dbReference>
<evidence type="ECO:0000313" key="6">
    <source>
        <dbReference type="EMBL" id="KXA92982.1"/>
    </source>
</evidence>
<dbReference type="GO" id="GO:0017111">
    <property type="term" value="F:ribonucleoside triphosphate phosphatase activity"/>
    <property type="evidence" value="ECO:0007669"/>
    <property type="project" value="UniProtKB-UniRule"/>
</dbReference>
<feature type="domain" description="AAA+ ATPase" evidence="5">
    <location>
        <begin position="1"/>
        <end position="161"/>
    </location>
</feature>
<dbReference type="PANTHER" id="PTHR43146:SF1">
    <property type="entry name" value="CANCER-RELATED NUCLEOSIDE-TRIPHOSPHATASE"/>
    <property type="match status" value="1"/>
</dbReference>
<dbReference type="EC" id="3.6.1.15" evidence="4"/>
<dbReference type="Gene3D" id="3.40.50.300">
    <property type="entry name" value="P-loop containing nucleotide triphosphate hydrolases"/>
    <property type="match status" value="1"/>
</dbReference>
<organism evidence="6 7">
    <name type="scientific">candidate division MSBL1 archaeon SCGC-AAA259E22</name>
    <dbReference type="NCBI Taxonomy" id="1698265"/>
    <lineage>
        <taxon>Archaea</taxon>
        <taxon>Methanobacteriati</taxon>
        <taxon>Methanobacteriota</taxon>
        <taxon>candidate division MSBL1</taxon>
    </lineage>
</organism>
<gene>
    <name evidence="6" type="ORF">AKJ66_03065</name>
</gene>
<keyword evidence="1 4" id="KW-0547">Nucleotide-binding</keyword>
<evidence type="ECO:0000256" key="4">
    <source>
        <dbReference type="HAMAP-Rule" id="MF_00796"/>
    </source>
</evidence>
<dbReference type="CDD" id="cd19482">
    <property type="entry name" value="RecA-like_Thep1"/>
    <property type="match status" value="1"/>
</dbReference>
<dbReference type="HAMAP" id="MF_00796">
    <property type="entry name" value="NTPase_1"/>
    <property type="match status" value="1"/>
</dbReference>
<accession>A0A133UFP6</accession>
<keyword evidence="2 4" id="KW-0378">Hydrolase</keyword>
<dbReference type="Pfam" id="PF03266">
    <property type="entry name" value="NTPase_1"/>
    <property type="match status" value="1"/>
</dbReference>
<protein>
    <recommendedName>
        <fullName evidence="4">Nucleoside-triphosphatase AKJ66_03065</fullName>
        <shortName evidence="4">NTPase</shortName>
        <ecNumber evidence="4">3.6.1.15</ecNumber>
    </recommendedName>
    <alternativeName>
        <fullName evidence="4">Nucleoside triphosphate phosphohydrolase</fullName>
    </alternativeName>
</protein>
<reference evidence="6 7" key="1">
    <citation type="journal article" date="2016" name="Sci. Rep.">
        <title>Metabolic traits of an uncultured archaeal lineage -MSBL1- from brine pools of the Red Sea.</title>
        <authorList>
            <person name="Mwirichia R."/>
            <person name="Alam I."/>
            <person name="Rashid M."/>
            <person name="Vinu M."/>
            <person name="Ba-Alawi W."/>
            <person name="Anthony Kamau A."/>
            <person name="Kamanda Ngugi D."/>
            <person name="Goker M."/>
            <person name="Klenk H.P."/>
            <person name="Bajic V."/>
            <person name="Stingl U."/>
        </authorList>
    </citation>
    <scope>NUCLEOTIDE SEQUENCE [LARGE SCALE GENOMIC DNA]</scope>
    <source>
        <strain evidence="6">SCGC-AAA259E22</strain>
    </source>
</reference>